<name>A0A9X2UBT4_9BACT</name>
<dbReference type="AlphaFoldDB" id="A0A9X2UBT4"/>
<keyword evidence="1" id="KW-0460">Magnesium</keyword>
<dbReference type="PANTHER" id="PTHR35901:SF1">
    <property type="entry name" value="EXONUCLEASE VAPC9"/>
    <property type="match status" value="1"/>
</dbReference>
<dbReference type="InterPro" id="IPR051619">
    <property type="entry name" value="TypeII_TA_RNase_PINc/VapC"/>
</dbReference>
<dbReference type="CDD" id="cd09873">
    <property type="entry name" value="PIN_Pae0151-like"/>
    <property type="match status" value="1"/>
</dbReference>
<gene>
    <name evidence="2" type="ORF">GGP83_003418</name>
</gene>
<dbReference type="Gene3D" id="3.40.50.1010">
    <property type="entry name" value="5'-nuclease"/>
    <property type="match status" value="1"/>
</dbReference>
<organism evidence="2 3">
    <name type="scientific">Salinibacter ruber</name>
    <dbReference type="NCBI Taxonomy" id="146919"/>
    <lineage>
        <taxon>Bacteria</taxon>
        <taxon>Pseudomonadati</taxon>
        <taxon>Rhodothermota</taxon>
        <taxon>Rhodothermia</taxon>
        <taxon>Rhodothermales</taxon>
        <taxon>Salinibacteraceae</taxon>
        <taxon>Salinibacter</taxon>
    </lineage>
</organism>
<dbReference type="InterPro" id="IPR044153">
    <property type="entry name" value="PIN_Pae0151-like"/>
</dbReference>
<dbReference type="SUPFAM" id="SSF88723">
    <property type="entry name" value="PIN domain-like"/>
    <property type="match status" value="1"/>
</dbReference>
<proteinExistence type="predicted"/>
<comment type="caution">
    <text evidence="2">The sequence shown here is derived from an EMBL/GenBank/DDBJ whole genome shotgun (WGS) entry which is preliminary data.</text>
</comment>
<protein>
    <submittedName>
        <fullName evidence="2">Nucleic acid-binding protein</fullName>
    </submittedName>
</protein>
<sequence>MIVVDAMILAYALVGVPEHTPAVNRLLDLDLAWAGPPLWRNELRNVLLQYIWVPETDRPGDAVTLGDAQRKMHLAETLIGERTFGVESDAVLDIAQTTGLSAYDGEYVALAQEVDVPLVTTDGAILQAVPDVAVRPDDITASENALCYGVRYVCSRVQAQIETAEAHIRSR</sequence>
<reference evidence="2" key="1">
    <citation type="submission" date="2022-08" db="EMBL/GenBank/DDBJ databases">
        <title>Genomic Encyclopedia of Type Strains, Phase V (KMG-V): Genome sequencing to study the core and pangenomes of soil and plant-associated prokaryotes.</title>
        <authorList>
            <person name="Whitman W."/>
        </authorList>
    </citation>
    <scope>NUCLEOTIDE SEQUENCE</scope>
    <source>
        <strain evidence="2">SP2017</strain>
    </source>
</reference>
<evidence type="ECO:0000313" key="2">
    <source>
        <dbReference type="EMBL" id="MCS3953443.1"/>
    </source>
</evidence>
<dbReference type="InterPro" id="IPR029060">
    <property type="entry name" value="PIN-like_dom_sf"/>
</dbReference>
<dbReference type="Proteomes" id="UP001155010">
    <property type="component" value="Unassembled WGS sequence"/>
</dbReference>
<evidence type="ECO:0000256" key="1">
    <source>
        <dbReference type="ARBA" id="ARBA00022842"/>
    </source>
</evidence>
<dbReference type="EMBL" id="JANUBB010000028">
    <property type="protein sequence ID" value="MCS3953443.1"/>
    <property type="molecule type" value="Genomic_DNA"/>
</dbReference>
<dbReference type="RefSeq" id="WP_259134369.1">
    <property type="nucleotide sequence ID" value="NZ_JANTZQ010000041.1"/>
</dbReference>
<evidence type="ECO:0000313" key="3">
    <source>
        <dbReference type="Proteomes" id="UP001155010"/>
    </source>
</evidence>
<accession>A0A9X2UBT4</accession>
<dbReference type="PANTHER" id="PTHR35901">
    <property type="entry name" value="RIBONUCLEASE VAPC3"/>
    <property type="match status" value="1"/>
</dbReference>